<proteinExistence type="predicted"/>
<keyword evidence="2" id="KW-0812">Transmembrane</keyword>
<evidence type="ECO:0000313" key="4">
    <source>
        <dbReference type="EMBL" id="SFI49853.1"/>
    </source>
</evidence>
<reference evidence="4 5" key="1">
    <citation type="submission" date="2016-10" db="EMBL/GenBank/DDBJ databases">
        <authorList>
            <person name="de Groot N.N."/>
        </authorList>
    </citation>
    <scope>NUCLEOTIDE SEQUENCE [LARGE SCALE GENOMIC DNA]</scope>
    <source>
        <strain evidence="4 5">RK1</strain>
    </source>
</reference>
<dbReference type="SMART" id="SM00028">
    <property type="entry name" value="TPR"/>
    <property type="match status" value="3"/>
</dbReference>
<dbReference type="SUPFAM" id="SSF48452">
    <property type="entry name" value="TPR-like"/>
    <property type="match status" value="1"/>
</dbReference>
<protein>
    <submittedName>
        <fullName evidence="4">Tetratricopeptide repeat-containing protein</fullName>
    </submittedName>
</protein>
<dbReference type="Pfam" id="PF12770">
    <property type="entry name" value="CHAT"/>
    <property type="match status" value="1"/>
</dbReference>
<accession>A0A1I3IQ04</accession>
<evidence type="ECO:0000256" key="2">
    <source>
        <dbReference type="SAM" id="Phobius"/>
    </source>
</evidence>
<sequence>MEGKGLKIEIIVTVLTGWLLQASDISPERKLKGWKIQADSLHQAGLAFSDRGDDSSAVLLYEKALKLYRDSAGDPDQLLGLLYNDLAFSYGSIYVPYYSLDYFRKAVEIWESIELDGDGVDNLISGYQNLTFELIGYGDLKAADTIRKRMNSRFYRHYHQRGRPPSKDPFYRKPRSMHLLGNVRVLAAQGHLEMAYAYVDTMHQEIDDLGIVLAAYKILFDNAYEQDDDSLTVRFAQQALPIADRYDSPFYRLVCYAKLASVYHRMEQYEQALTYATRAERSMVFDSFSASKYAVQTIKAMIISGMGRWKEAQQLVEASIGEIVQNQADRTIPISELKAADLGDLSSYTFIRVFTESSRIMYGSYLRDGSKETFRKAANLYRASAGMFNRYYLKGEYTDLVDDLHLEIMEGLLTLSVDEPDEAVDYLSLIEQNASQHLIREFEKKLRVKKESQGQDVANVFDVRNVLATLEPKESMMKFYVASEYVYRTRITADGAAVFRIADADSLKSSVFRYATALRGLAAGYEHLSDSLRQLLLGDHADNVTTLIPDNFLNYIPFESLYDARQGKFLGEIQVISYAYSLPVWLLHRQASFPVLDAVRMGIFSPSYQVNDLRHAREEAGRVAAIFESDRFIAGDATKRAFLDRRADYDVLHFAMHSFFYEDDFSQSCLVFDGAEKLYFSELHALHIPARMAVLSACNTGNGKLVKGEGVMSLSRAFTYAGVASTVVSLWQAPDKETAEIMTSFYEGIAQGLSKSSAMAQAKRAFIENNPMKRHPFFWAGFVVNGDDSPLVVPPRQGMAWMGIGVVLAILVSLGFVYGRRLQPRQ</sequence>
<dbReference type="Proteomes" id="UP000198670">
    <property type="component" value="Unassembled WGS sequence"/>
</dbReference>
<dbReference type="PANTHER" id="PTHR10098:SF108">
    <property type="entry name" value="TETRATRICOPEPTIDE REPEAT PROTEIN 28"/>
    <property type="match status" value="1"/>
</dbReference>
<feature type="domain" description="CHAT" evidence="3">
    <location>
        <begin position="544"/>
        <end position="787"/>
    </location>
</feature>
<dbReference type="STRING" id="1477437.SAMN05444682_104171"/>
<dbReference type="AlphaFoldDB" id="A0A1I3IQ04"/>
<dbReference type="Pfam" id="PF13374">
    <property type="entry name" value="TPR_10"/>
    <property type="match status" value="1"/>
</dbReference>
<dbReference type="InterPro" id="IPR011990">
    <property type="entry name" value="TPR-like_helical_dom_sf"/>
</dbReference>
<evidence type="ECO:0000259" key="3">
    <source>
        <dbReference type="Pfam" id="PF12770"/>
    </source>
</evidence>
<keyword evidence="1" id="KW-0802">TPR repeat</keyword>
<feature type="transmembrane region" description="Helical" evidence="2">
    <location>
        <begin position="799"/>
        <end position="819"/>
    </location>
</feature>
<dbReference type="PANTHER" id="PTHR10098">
    <property type="entry name" value="RAPSYN-RELATED"/>
    <property type="match status" value="1"/>
</dbReference>
<dbReference type="OrthoDB" id="9771112at2"/>
<dbReference type="EMBL" id="FOQO01000004">
    <property type="protein sequence ID" value="SFI49853.1"/>
    <property type="molecule type" value="Genomic_DNA"/>
</dbReference>
<dbReference type="Gene3D" id="1.25.40.10">
    <property type="entry name" value="Tetratricopeptide repeat domain"/>
    <property type="match status" value="2"/>
</dbReference>
<evidence type="ECO:0000256" key="1">
    <source>
        <dbReference type="PROSITE-ProRule" id="PRU00339"/>
    </source>
</evidence>
<dbReference type="PROSITE" id="PS50005">
    <property type="entry name" value="TPR"/>
    <property type="match status" value="1"/>
</dbReference>
<keyword evidence="2" id="KW-1133">Transmembrane helix</keyword>
<keyword evidence="2" id="KW-0472">Membrane</keyword>
<name>A0A1I3IQ04_9SPHI</name>
<keyword evidence="5" id="KW-1185">Reference proteome</keyword>
<evidence type="ECO:0000313" key="5">
    <source>
        <dbReference type="Proteomes" id="UP000198670"/>
    </source>
</evidence>
<feature type="repeat" description="TPR" evidence="1">
    <location>
        <begin position="38"/>
        <end position="71"/>
    </location>
</feature>
<organism evidence="4 5">
    <name type="scientific">Parapedobacter indicus</name>
    <dbReference type="NCBI Taxonomy" id="1477437"/>
    <lineage>
        <taxon>Bacteria</taxon>
        <taxon>Pseudomonadati</taxon>
        <taxon>Bacteroidota</taxon>
        <taxon>Sphingobacteriia</taxon>
        <taxon>Sphingobacteriales</taxon>
        <taxon>Sphingobacteriaceae</taxon>
        <taxon>Parapedobacter</taxon>
    </lineage>
</organism>
<dbReference type="InterPro" id="IPR019734">
    <property type="entry name" value="TPR_rpt"/>
</dbReference>
<gene>
    <name evidence="4" type="ORF">SAMN05444682_104171</name>
</gene>
<dbReference type="InterPro" id="IPR024983">
    <property type="entry name" value="CHAT_dom"/>
</dbReference>